<evidence type="ECO:0000256" key="12">
    <source>
        <dbReference type="ARBA" id="ARBA00022989"/>
    </source>
</evidence>
<evidence type="ECO:0000256" key="15">
    <source>
        <dbReference type="ARBA" id="ARBA00023204"/>
    </source>
</evidence>
<evidence type="ECO:0000256" key="14">
    <source>
        <dbReference type="ARBA" id="ARBA00023136"/>
    </source>
</evidence>
<sequence length="1326" mass="148415">MSQITGNIPIISCEQVYLLPNQQQCQFVQAQCADHPGFLNSFTMYYCMSQSDSVRSWVGIPLMVLLLLVLFASIGLVAGNCLVPNLNAVASHLKIPENVSGLTLLAFANGSPDIISTYTSFVTGNTSLAFGEIIGAAYFTNSVVIGTIFIINPFDLVPGVSTGPNTFISLQDNANTGSNSNGNNNSGNNKDESAEQRLISLNAKGTYLRDVSFFTVSALILLYCVRDGVLTRIEMLTLVSIYITYVLLIILWQWYYKKELNKIRLESHARSLYNQNSLPFPFDENIQMQDSYNYNPQIIRNLEFETILRGLTSRRRIGFYIEQPGGTYRDSSDGSNTNGDISQGGQLQAEIIEPPKRSLPEKIFDYAALPFVKLFRHTIPIMTTNDYEGDYKPALAQLFELLTSLLTSPFIIVCTLFPTTSGLTKFFMLFPTITLTYFAYHSLVRSSNPSTPFKCVISIMGVAASIAWISIIASEIISLLTLVSSLTHIRPSAMGITIFALGNSVGDLISCIVITRMGYPLMALAACIGGPLLNILLGLGMSGLLVGADYIEIPATTRNSTTGAGTQGENGRLMRKARLQAPKSYAEGGNSSLKDDSPSDMLWFDENSYGANNTMKKKNALHPRRVLGYVDENRMILSRKFVPPLKSKTDDWSLQARVPPPLGNRKKVFFPPKPLYDPFGELAIVLYDPTRPASRFKMHNKRSLNEMLGISSNSQDPTASFPNVPVVIDPKLAKILRPHQREGVIFLYRCTSGLVDARAKGCIMADEMGLGKTLQCLTLMWTLLKQGPRGKKTIEKCIVVCPSSLVRNWANEIDKWLGKGSLNSLAIDGKSAKGSSIGESIQNWADAQGNGVVSPVLIISYETLRRNIDNLQNCEVGLVLADEGHRLKNGDSLTFNALNSLNCQRRVILSGTPIQNDLSEYFSLLNFANPGLLGNRLEFRKNYELDILRGRDSLATDKEKEKGDEKLKELTEFVQKFIIRRTNDILSKYLPVKYEYVIFCGLSDMQKTLYNHFITSPEIKKLLKGEHSQPLKAIGLLKKLCNHPNLLNLPEDIDGCEDLIPEDYKDDRNSTGRNREVQTCHSGKFEMLERFLFKIRMETDDKIVVISNYTQTLDLVEKLCRQHKYGALRLDGTMNINKRQKLVDRFNNPEGKEFVFLLSSKAGGCGINLIGANRLILMDPDWNPASDQQALARVWRDGQKKNCFIYRFISTGTIEEKIFQRQSAKLQLSSCVVDSVDDVERYFSSDNLKQLFQFNTNTICETHDTYKCKRCDASGKQKIKSQVMLYGDATTWNHINHSMLDKNEDFLIQNESQFETVDFAFQYISH</sequence>
<dbReference type="Pfam" id="PF00271">
    <property type="entry name" value="Helicase_C"/>
    <property type="match status" value="1"/>
</dbReference>
<feature type="transmembrane region" description="Helical" evidence="17">
    <location>
        <begin position="521"/>
        <end position="546"/>
    </location>
</feature>
<feature type="domain" description="Helicase C-terminal" evidence="19">
    <location>
        <begin position="1087"/>
        <end position="1240"/>
    </location>
</feature>
<dbReference type="GO" id="GO:0045003">
    <property type="term" value="P:double-strand break repair via synthesis-dependent strand annealing"/>
    <property type="evidence" value="ECO:0007669"/>
    <property type="project" value="TreeGrafter"/>
</dbReference>
<comment type="similarity">
    <text evidence="3">Belongs to the SNF2/RAD54 helicase family.</text>
</comment>
<dbReference type="Pfam" id="PF01699">
    <property type="entry name" value="Na_Ca_ex"/>
    <property type="match status" value="2"/>
</dbReference>
<evidence type="ECO:0000256" key="13">
    <source>
        <dbReference type="ARBA" id="ARBA00023125"/>
    </source>
</evidence>
<dbReference type="PROSITE" id="PS51192">
    <property type="entry name" value="HELICASE_ATP_BIND_1"/>
    <property type="match status" value="1"/>
</dbReference>
<evidence type="ECO:0000313" key="20">
    <source>
        <dbReference type="EMBL" id="ODQ49512.1"/>
    </source>
</evidence>
<feature type="transmembrane region" description="Helical" evidence="17">
    <location>
        <begin position="58"/>
        <end position="83"/>
    </location>
</feature>
<evidence type="ECO:0000259" key="19">
    <source>
        <dbReference type="PROSITE" id="PS51194"/>
    </source>
</evidence>
<dbReference type="EMBL" id="KV454001">
    <property type="protein sequence ID" value="ODQ49512.1"/>
    <property type="molecule type" value="Genomic_DNA"/>
</dbReference>
<dbReference type="InterPro" id="IPR044880">
    <property type="entry name" value="NCX_ion-bd_dom_sf"/>
</dbReference>
<keyword evidence="6 17" id="KW-0812">Transmembrane</keyword>
<comment type="subcellular location">
    <subcellularLocation>
        <location evidence="2">Membrane</location>
        <topology evidence="2">Multi-pass membrane protein</topology>
    </subcellularLocation>
    <subcellularLocation>
        <location evidence="1">Nucleus</location>
    </subcellularLocation>
</comment>
<dbReference type="FunFam" id="3.40.50.300:FF:000332">
    <property type="entry name" value="DNA repair and recombination protein RAD54-like"/>
    <property type="match status" value="1"/>
</dbReference>
<evidence type="ECO:0008006" key="22">
    <source>
        <dbReference type="Google" id="ProtNLM"/>
    </source>
</evidence>
<dbReference type="InterPro" id="IPR050496">
    <property type="entry name" value="SNF2_RAD54_helicase_repair"/>
</dbReference>
<keyword evidence="16" id="KW-0539">Nucleus</keyword>
<dbReference type="GO" id="GO:0003677">
    <property type="term" value="F:DNA binding"/>
    <property type="evidence" value="ECO:0007669"/>
    <property type="project" value="UniProtKB-KW"/>
</dbReference>
<dbReference type="FunFam" id="3.40.50.10810:FF:000010">
    <property type="entry name" value="DNA repair and recombination protein RAD54-like"/>
    <property type="match status" value="1"/>
</dbReference>
<dbReference type="InterPro" id="IPR000330">
    <property type="entry name" value="SNF2_N"/>
</dbReference>
<dbReference type="GO" id="GO:0007131">
    <property type="term" value="P:reciprocal meiotic recombination"/>
    <property type="evidence" value="ECO:0007669"/>
    <property type="project" value="TreeGrafter"/>
</dbReference>
<dbReference type="InterPro" id="IPR013967">
    <property type="entry name" value="Rad54_N"/>
</dbReference>
<evidence type="ECO:0000256" key="3">
    <source>
        <dbReference type="ARBA" id="ARBA00007025"/>
    </source>
</evidence>
<keyword evidence="12 17" id="KW-1133">Transmembrane helix</keyword>
<dbReference type="Pfam" id="PF08658">
    <property type="entry name" value="Rad54_N"/>
    <property type="match status" value="1"/>
</dbReference>
<proteinExistence type="inferred from homology"/>
<evidence type="ECO:0000256" key="4">
    <source>
        <dbReference type="ARBA" id="ARBA00008170"/>
    </source>
</evidence>
<evidence type="ECO:0000256" key="10">
    <source>
        <dbReference type="ARBA" id="ARBA00022806"/>
    </source>
</evidence>
<dbReference type="PROSITE" id="PS51194">
    <property type="entry name" value="HELICASE_CTER"/>
    <property type="match status" value="1"/>
</dbReference>
<keyword evidence="14 17" id="KW-0472">Membrane</keyword>
<keyword evidence="11" id="KW-0067">ATP-binding</keyword>
<feature type="domain" description="Helicase ATP-binding" evidence="18">
    <location>
        <begin position="753"/>
        <end position="931"/>
    </location>
</feature>
<dbReference type="PANTHER" id="PTHR45629:SF7">
    <property type="entry name" value="DNA EXCISION REPAIR PROTEIN ERCC-6-RELATED"/>
    <property type="match status" value="1"/>
</dbReference>
<organism evidence="20 21">
    <name type="scientific">Pichia membranifaciens NRRL Y-2026</name>
    <dbReference type="NCBI Taxonomy" id="763406"/>
    <lineage>
        <taxon>Eukaryota</taxon>
        <taxon>Fungi</taxon>
        <taxon>Dikarya</taxon>
        <taxon>Ascomycota</taxon>
        <taxon>Saccharomycotina</taxon>
        <taxon>Pichiomycetes</taxon>
        <taxon>Pichiales</taxon>
        <taxon>Pichiaceae</taxon>
        <taxon>Pichia</taxon>
    </lineage>
</organism>
<dbReference type="Gene3D" id="3.40.50.10810">
    <property type="entry name" value="Tandem AAA-ATPase domain"/>
    <property type="match status" value="1"/>
</dbReference>
<dbReference type="OrthoDB" id="413460at2759"/>
<evidence type="ECO:0000256" key="8">
    <source>
        <dbReference type="ARBA" id="ARBA00022763"/>
    </source>
</evidence>
<dbReference type="Gene3D" id="1.20.120.850">
    <property type="entry name" value="SWI2/SNF2 ATPases, N-terminal domain"/>
    <property type="match status" value="1"/>
</dbReference>
<evidence type="ECO:0000256" key="7">
    <source>
        <dbReference type="ARBA" id="ARBA00022741"/>
    </source>
</evidence>
<evidence type="ECO:0000256" key="11">
    <source>
        <dbReference type="ARBA" id="ARBA00022840"/>
    </source>
</evidence>
<evidence type="ECO:0000256" key="2">
    <source>
        <dbReference type="ARBA" id="ARBA00004141"/>
    </source>
</evidence>
<dbReference type="CDD" id="cd18793">
    <property type="entry name" value="SF2_C_SNF"/>
    <property type="match status" value="1"/>
</dbReference>
<dbReference type="InterPro" id="IPR049730">
    <property type="entry name" value="SNF2/RAD54-like_C"/>
</dbReference>
<evidence type="ECO:0000313" key="21">
    <source>
        <dbReference type="Proteomes" id="UP000094455"/>
    </source>
</evidence>
<keyword evidence="10" id="KW-0347">Helicase</keyword>
<dbReference type="SMART" id="SM00487">
    <property type="entry name" value="DEXDc"/>
    <property type="match status" value="1"/>
</dbReference>
<keyword evidence="5" id="KW-0597">Phosphoprotein</keyword>
<feature type="transmembrane region" description="Helical" evidence="17">
    <location>
        <begin position="492"/>
        <end position="514"/>
    </location>
</feature>
<dbReference type="STRING" id="763406.A0A1E3NTV2"/>
<accession>A0A1E3NTV2</accession>
<evidence type="ECO:0000256" key="16">
    <source>
        <dbReference type="ARBA" id="ARBA00023242"/>
    </source>
</evidence>
<keyword evidence="21" id="KW-1185">Reference proteome</keyword>
<dbReference type="RefSeq" id="XP_019020625.1">
    <property type="nucleotide sequence ID" value="XM_019163812.1"/>
</dbReference>
<protein>
    <recommendedName>
        <fullName evidence="22">DNA repair and recombination protein RAD54</fullName>
    </recommendedName>
</protein>
<gene>
    <name evidence="20" type="ORF">PICMEDRAFT_71058</name>
</gene>
<dbReference type="GO" id="GO:0005634">
    <property type="term" value="C:nucleus"/>
    <property type="evidence" value="ECO:0007669"/>
    <property type="project" value="UniProtKB-SubCell"/>
</dbReference>
<feature type="transmembrane region" description="Helical" evidence="17">
    <location>
        <begin position="401"/>
        <end position="420"/>
    </location>
</feature>
<evidence type="ECO:0000256" key="17">
    <source>
        <dbReference type="SAM" id="Phobius"/>
    </source>
</evidence>
<dbReference type="GO" id="GO:0004386">
    <property type="term" value="F:helicase activity"/>
    <property type="evidence" value="ECO:0007669"/>
    <property type="project" value="UniProtKB-KW"/>
</dbReference>
<dbReference type="Proteomes" id="UP000094455">
    <property type="component" value="Unassembled WGS sequence"/>
</dbReference>
<feature type="transmembrane region" description="Helical" evidence="17">
    <location>
        <begin position="456"/>
        <end position="480"/>
    </location>
</feature>
<dbReference type="Gene3D" id="3.40.50.300">
    <property type="entry name" value="P-loop containing nucleotide triphosphate hydrolases"/>
    <property type="match status" value="1"/>
</dbReference>
<dbReference type="InterPro" id="IPR038718">
    <property type="entry name" value="SNF2-like_sf"/>
</dbReference>
<keyword evidence="7" id="KW-0547">Nucleotide-binding</keyword>
<evidence type="ECO:0000256" key="5">
    <source>
        <dbReference type="ARBA" id="ARBA00022553"/>
    </source>
</evidence>
<evidence type="ECO:0000256" key="6">
    <source>
        <dbReference type="ARBA" id="ARBA00022692"/>
    </source>
</evidence>
<keyword evidence="9" id="KW-0378">Hydrolase</keyword>
<dbReference type="GO" id="GO:0015616">
    <property type="term" value="F:DNA translocase activity"/>
    <property type="evidence" value="ECO:0007669"/>
    <property type="project" value="TreeGrafter"/>
</dbReference>
<dbReference type="GO" id="GO:0005524">
    <property type="term" value="F:ATP binding"/>
    <property type="evidence" value="ECO:0007669"/>
    <property type="project" value="UniProtKB-KW"/>
</dbReference>
<dbReference type="GO" id="GO:0016020">
    <property type="term" value="C:membrane"/>
    <property type="evidence" value="ECO:0007669"/>
    <property type="project" value="UniProtKB-SubCell"/>
</dbReference>
<keyword evidence="13" id="KW-0238">DNA-binding</keyword>
<dbReference type="GO" id="GO:0055085">
    <property type="term" value="P:transmembrane transport"/>
    <property type="evidence" value="ECO:0007669"/>
    <property type="project" value="InterPro"/>
</dbReference>
<dbReference type="InterPro" id="IPR004837">
    <property type="entry name" value="NaCa_Exmemb"/>
</dbReference>
<dbReference type="InterPro" id="IPR014001">
    <property type="entry name" value="Helicase_ATP-bd"/>
</dbReference>
<name>A0A1E3NTV2_9ASCO</name>
<dbReference type="Gene3D" id="1.20.1420.30">
    <property type="entry name" value="NCX, central ion-binding region"/>
    <property type="match status" value="2"/>
</dbReference>
<dbReference type="InterPro" id="IPR027417">
    <property type="entry name" value="P-loop_NTPase"/>
</dbReference>
<dbReference type="GO" id="GO:0016817">
    <property type="term" value="F:hydrolase activity, acting on acid anhydrides"/>
    <property type="evidence" value="ECO:0007669"/>
    <property type="project" value="InterPro"/>
</dbReference>
<dbReference type="GeneID" id="30180499"/>
<feature type="transmembrane region" description="Helical" evidence="17">
    <location>
        <begin position="426"/>
        <end position="444"/>
    </location>
</feature>
<dbReference type="SUPFAM" id="SSF52540">
    <property type="entry name" value="P-loop containing nucleoside triphosphate hydrolases"/>
    <property type="match status" value="2"/>
</dbReference>
<dbReference type="SMART" id="SM00490">
    <property type="entry name" value="HELICc"/>
    <property type="match status" value="1"/>
</dbReference>
<keyword evidence="15" id="KW-0234">DNA repair</keyword>
<reference evidence="20 21" key="1">
    <citation type="journal article" date="2016" name="Proc. Natl. Acad. Sci. U.S.A.">
        <title>Comparative genomics of biotechnologically important yeasts.</title>
        <authorList>
            <person name="Riley R."/>
            <person name="Haridas S."/>
            <person name="Wolfe K.H."/>
            <person name="Lopes M.R."/>
            <person name="Hittinger C.T."/>
            <person name="Goeker M."/>
            <person name="Salamov A.A."/>
            <person name="Wisecaver J.H."/>
            <person name="Long T.M."/>
            <person name="Calvey C.H."/>
            <person name="Aerts A.L."/>
            <person name="Barry K.W."/>
            <person name="Choi C."/>
            <person name="Clum A."/>
            <person name="Coughlan A.Y."/>
            <person name="Deshpande S."/>
            <person name="Douglass A.P."/>
            <person name="Hanson S.J."/>
            <person name="Klenk H.-P."/>
            <person name="LaButti K.M."/>
            <person name="Lapidus A."/>
            <person name="Lindquist E.A."/>
            <person name="Lipzen A.M."/>
            <person name="Meier-Kolthoff J.P."/>
            <person name="Ohm R.A."/>
            <person name="Otillar R.P."/>
            <person name="Pangilinan J.L."/>
            <person name="Peng Y."/>
            <person name="Rokas A."/>
            <person name="Rosa C.A."/>
            <person name="Scheuner C."/>
            <person name="Sibirny A.A."/>
            <person name="Slot J.C."/>
            <person name="Stielow J.B."/>
            <person name="Sun H."/>
            <person name="Kurtzman C.P."/>
            <person name="Blackwell M."/>
            <person name="Grigoriev I.V."/>
            <person name="Jeffries T.W."/>
        </authorList>
    </citation>
    <scope>NUCLEOTIDE SEQUENCE [LARGE SCALE GENOMIC DNA]</scope>
    <source>
        <strain evidence="20 21">NRRL Y-2026</strain>
    </source>
</reference>
<dbReference type="PANTHER" id="PTHR45629">
    <property type="entry name" value="SNF2/RAD54 FAMILY MEMBER"/>
    <property type="match status" value="1"/>
</dbReference>
<comment type="similarity">
    <text evidence="4">Belongs to the Ca(2+):cation antiporter (CaCA) (TC 2.A.19) family.</text>
</comment>
<dbReference type="Pfam" id="PF00176">
    <property type="entry name" value="SNF2-rel_dom"/>
    <property type="match status" value="1"/>
</dbReference>
<evidence type="ECO:0000259" key="18">
    <source>
        <dbReference type="PROSITE" id="PS51192"/>
    </source>
</evidence>
<keyword evidence="8" id="KW-0227">DNA damage</keyword>
<evidence type="ECO:0000256" key="9">
    <source>
        <dbReference type="ARBA" id="ARBA00022801"/>
    </source>
</evidence>
<evidence type="ECO:0000256" key="1">
    <source>
        <dbReference type="ARBA" id="ARBA00004123"/>
    </source>
</evidence>
<feature type="transmembrane region" description="Helical" evidence="17">
    <location>
        <begin position="235"/>
        <end position="255"/>
    </location>
</feature>
<dbReference type="InterPro" id="IPR001650">
    <property type="entry name" value="Helicase_C-like"/>
</dbReference>